<dbReference type="Proteomes" id="UP000640333">
    <property type="component" value="Unassembled WGS sequence"/>
</dbReference>
<keyword evidence="8" id="KW-0472">Membrane</keyword>
<evidence type="ECO:0000256" key="5">
    <source>
        <dbReference type="ARBA" id="ARBA00022840"/>
    </source>
</evidence>
<keyword evidence="7" id="KW-0406">Ion transport</keyword>
<dbReference type="InterPro" id="IPR015853">
    <property type="entry name" value="ABC_transpr_FbpC"/>
</dbReference>
<proteinExistence type="predicted"/>
<name>A0A8J7JXQ8_9GAMM</name>
<dbReference type="PROSITE" id="PS00211">
    <property type="entry name" value="ABC_TRANSPORTER_1"/>
    <property type="match status" value="1"/>
</dbReference>
<organism evidence="10 11">
    <name type="scientific">Pontibacterium sinense</name>
    <dbReference type="NCBI Taxonomy" id="2781979"/>
    <lineage>
        <taxon>Bacteria</taxon>
        <taxon>Pseudomonadati</taxon>
        <taxon>Pseudomonadota</taxon>
        <taxon>Gammaproteobacteria</taxon>
        <taxon>Oceanospirillales</taxon>
        <taxon>Oceanospirillaceae</taxon>
        <taxon>Pontibacterium</taxon>
    </lineage>
</organism>
<dbReference type="RefSeq" id="WP_193952132.1">
    <property type="nucleotide sequence ID" value="NZ_JADEYS010000003.1"/>
</dbReference>
<dbReference type="GO" id="GO:0016887">
    <property type="term" value="F:ATP hydrolysis activity"/>
    <property type="evidence" value="ECO:0007669"/>
    <property type="project" value="InterPro"/>
</dbReference>
<feature type="domain" description="ABC transporter" evidence="9">
    <location>
        <begin position="5"/>
        <end position="237"/>
    </location>
</feature>
<dbReference type="PROSITE" id="PS50893">
    <property type="entry name" value="ABC_TRANSPORTER_2"/>
    <property type="match status" value="1"/>
</dbReference>
<dbReference type="PANTHER" id="PTHR42781:SF4">
    <property type="entry name" value="SPERMIDINE_PUTRESCINE IMPORT ATP-BINDING PROTEIN POTA"/>
    <property type="match status" value="1"/>
</dbReference>
<evidence type="ECO:0000259" key="9">
    <source>
        <dbReference type="PROSITE" id="PS50893"/>
    </source>
</evidence>
<keyword evidence="1" id="KW-0813">Transport</keyword>
<dbReference type="Gene3D" id="2.40.50.100">
    <property type="match status" value="1"/>
</dbReference>
<dbReference type="PANTHER" id="PTHR42781">
    <property type="entry name" value="SPERMIDINE/PUTRESCINE IMPORT ATP-BINDING PROTEIN POTA"/>
    <property type="match status" value="1"/>
</dbReference>
<comment type="caution">
    <text evidence="10">The sequence shown here is derived from an EMBL/GenBank/DDBJ whole genome shotgun (WGS) entry which is preliminary data.</text>
</comment>
<evidence type="ECO:0000313" key="10">
    <source>
        <dbReference type="EMBL" id="MBE9396588.1"/>
    </source>
</evidence>
<accession>A0A8J7JXQ8</accession>
<dbReference type="CDD" id="cd03259">
    <property type="entry name" value="ABC_Carb_Solutes_like"/>
    <property type="match status" value="1"/>
</dbReference>
<keyword evidence="6" id="KW-0408">Iron</keyword>
<keyword evidence="5 10" id="KW-0067">ATP-binding</keyword>
<dbReference type="GO" id="GO:0015697">
    <property type="term" value="P:quaternary ammonium group transport"/>
    <property type="evidence" value="ECO:0007669"/>
    <property type="project" value="UniProtKB-ARBA"/>
</dbReference>
<dbReference type="InterPro" id="IPR003593">
    <property type="entry name" value="AAA+_ATPase"/>
</dbReference>
<sequence>MSSLLDVRSLSCGYQNQVIVSSLDFSVDHGEIACLLGPSGCGKTTVLRAVAGFSPVFSGDISLAGTTISSDKFTLVPEKRGMGMVFQDYALFPHLTVGENIRFGLGKSAGNGQQNRIADMLDLVRLPDLSKRYPHELSGGQQQRVALARALAPQPKLLLMDEPFSNLDTDLRQQLSLEVKDILKEQGIAAIVVTHDQQEAFAIGDKVGILADGELQQWGSPQELYHHPVNAMVAGFVGKGELFSGVCLNEFCVETELGTLEFAEPCCVAAGENIELFIRPTDLKPVVGGKTASVKSLEFLGDATRYQLQLNNGRKVEAMAREPLRIEAGDSVGVEVSVHKPIVF</sequence>
<evidence type="ECO:0000256" key="8">
    <source>
        <dbReference type="ARBA" id="ARBA00023136"/>
    </source>
</evidence>
<dbReference type="FunFam" id="3.40.50.300:FF:000425">
    <property type="entry name" value="Probable ABC transporter, ATP-binding subunit"/>
    <property type="match status" value="1"/>
</dbReference>
<protein>
    <submittedName>
        <fullName evidence="10">ABC transporter ATP-binding protein</fullName>
    </submittedName>
</protein>
<keyword evidence="2" id="KW-1003">Cell membrane</keyword>
<keyword evidence="11" id="KW-1185">Reference proteome</keyword>
<dbReference type="InterPro" id="IPR013611">
    <property type="entry name" value="Transp-assoc_OB_typ2"/>
</dbReference>
<dbReference type="SUPFAM" id="SSF52540">
    <property type="entry name" value="P-loop containing nucleoside triphosphate hydrolases"/>
    <property type="match status" value="1"/>
</dbReference>
<evidence type="ECO:0000256" key="4">
    <source>
        <dbReference type="ARBA" id="ARBA00022741"/>
    </source>
</evidence>
<dbReference type="AlphaFoldDB" id="A0A8J7JXQ8"/>
<dbReference type="EMBL" id="JADEYS010000003">
    <property type="protein sequence ID" value="MBE9396588.1"/>
    <property type="molecule type" value="Genomic_DNA"/>
</dbReference>
<dbReference type="InterPro" id="IPR008995">
    <property type="entry name" value="Mo/tungstate-bd_C_term_dom"/>
</dbReference>
<keyword evidence="3" id="KW-0410">Iron transport</keyword>
<dbReference type="GO" id="GO:0005524">
    <property type="term" value="F:ATP binding"/>
    <property type="evidence" value="ECO:0007669"/>
    <property type="project" value="UniProtKB-KW"/>
</dbReference>
<dbReference type="SUPFAM" id="SSF50331">
    <property type="entry name" value="MOP-like"/>
    <property type="match status" value="1"/>
</dbReference>
<dbReference type="InterPro" id="IPR003439">
    <property type="entry name" value="ABC_transporter-like_ATP-bd"/>
</dbReference>
<dbReference type="GO" id="GO:0015408">
    <property type="term" value="F:ABC-type ferric iron transporter activity"/>
    <property type="evidence" value="ECO:0007669"/>
    <property type="project" value="InterPro"/>
</dbReference>
<dbReference type="Pfam" id="PF00005">
    <property type="entry name" value="ABC_tran"/>
    <property type="match status" value="1"/>
</dbReference>
<dbReference type="InterPro" id="IPR017871">
    <property type="entry name" value="ABC_transporter-like_CS"/>
</dbReference>
<evidence type="ECO:0000256" key="6">
    <source>
        <dbReference type="ARBA" id="ARBA00023004"/>
    </source>
</evidence>
<dbReference type="SMART" id="SM00382">
    <property type="entry name" value="AAA"/>
    <property type="match status" value="1"/>
</dbReference>
<dbReference type="Gene3D" id="3.40.50.300">
    <property type="entry name" value="P-loop containing nucleotide triphosphate hydrolases"/>
    <property type="match status" value="1"/>
</dbReference>
<evidence type="ECO:0000256" key="2">
    <source>
        <dbReference type="ARBA" id="ARBA00022475"/>
    </source>
</evidence>
<gene>
    <name evidence="10" type="ORF">IOQ59_04855</name>
</gene>
<dbReference type="InterPro" id="IPR050093">
    <property type="entry name" value="ABC_SmlMolc_Importer"/>
</dbReference>
<evidence type="ECO:0000256" key="3">
    <source>
        <dbReference type="ARBA" id="ARBA00022496"/>
    </source>
</evidence>
<evidence type="ECO:0000256" key="1">
    <source>
        <dbReference type="ARBA" id="ARBA00022448"/>
    </source>
</evidence>
<dbReference type="InterPro" id="IPR027417">
    <property type="entry name" value="P-loop_NTPase"/>
</dbReference>
<reference evidence="10" key="1">
    <citation type="submission" date="2020-10" db="EMBL/GenBank/DDBJ databases">
        <title>Bacterium isolated from coastal waters sediment.</title>
        <authorList>
            <person name="Chen R.-J."/>
            <person name="Lu D.-C."/>
            <person name="Zhu K.-L."/>
            <person name="Du Z.-J."/>
        </authorList>
    </citation>
    <scope>NUCLEOTIDE SEQUENCE</scope>
    <source>
        <strain evidence="10">N1Y112</strain>
    </source>
</reference>
<dbReference type="GO" id="GO:0043190">
    <property type="term" value="C:ATP-binding cassette (ABC) transporter complex"/>
    <property type="evidence" value="ECO:0007669"/>
    <property type="project" value="InterPro"/>
</dbReference>
<keyword evidence="4" id="KW-0547">Nucleotide-binding</keyword>
<evidence type="ECO:0000313" key="11">
    <source>
        <dbReference type="Proteomes" id="UP000640333"/>
    </source>
</evidence>
<dbReference type="Pfam" id="PF08402">
    <property type="entry name" value="TOBE_2"/>
    <property type="match status" value="1"/>
</dbReference>
<evidence type="ECO:0000256" key="7">
    <source>
        <dbReference type="ARBA" id="ARBA00023065"/>
    </source>
</evidence>